<feature type="region of interest" description="Disordered" evidence="1">
    <location>
        <begin position="47"/>
        <end position="67"/>
    </location>
</feature>
<protein>
    <submittedName>
        <fullName evidence="2">Uncharacterized protein</fullName>
    </submittedName>
</protein>
<accession>A0A369J853</accession>
<dbReference type="OrthoDB" id="3061719at2759"/>
<reference evidence="2" key="1">
    <citation type="submission" date="2018-04" db="EMBL/GenBank/DDBJ databases">
        <title>Whole genome sequencing of Hypsizygus marmoreus.</title>
        <authorList>
            <person name="Choi I.-G."/>
            <person name="Min B."/>
            <person name="Kim J.-G."/>
            <person name="Kim S."/>
            <person name="Oh Y.-L."/>
            <person name="Kong W.-S."/>
            <person name="Park H."/>
            <person name="Jeong J."/>
            <person name="Song E.-S."/>
        </authorList>
    </citation>
    <scope>NUCLEOTIDE SEQUENCE [LARGE SCALE GENOMIC DNA]</scope>
    <source>
        <strain evidence="2">51987-8</strain>
    </source>
</reference>
<dbReference type="EMBL" id="LUEZ02000106">
    <property type="protein sequence ID" value="RDB18259.1"/>
    <property type="molecule type" value="Genomic_DNA"/>
</dbReference>
<proteinExistence type="predicted"/>
<dbReference type="Proteomes" id="UP000076154">
    <property type="component" value="Unassembled WGS sequence"/>
</dbReference>
<name>A0A369J853_HYPMA</name>
<gene>
    <name evidence="2" type="ORF">Hypma_000477</name>
</gene>
<evidence type="ECO:0000313" key="2">
    <source>
        <dbReference type="EMBL" id="RDB18259.1"/>
    </source>
</evidence>
<evidence type="ECO:0000313" key="3">
    <source>
        <dbReference type="Proteomes" id="UP000076154"/>
    </source>
</evidence>
<dbReference type="InParanoid" id="A0A369J853"/>
<dbReference type="AlphaFoldDB" id="A0A369J853"/>
<keyword evidence="3" id="KW-1185">Reference proteome</keyword>
<evidence type="ECO:0000256" key="1">
    <source>
        <dbReference type="SAM" id="MobiDB-lite"/>
    </source>
</evidence>
<organism evidence="2 3">
    <name type="scientific">Hypsizygus marmoreus</name>
    <name type="common">White beech mushroom</name>
    <name type="synonym">Agaricus marmoreus</name>
    <dbReference type="NCBI Taxonomy" id="39966"/>
    <lineage>
        <taxon>Eukaryota</taxon>
        <taxon>Fungi</taxon>
        <taxon>Dikarya</taxon>
        <taxon>Basidiomycota</taxon>
        <taxon>Agaricomycotina</taxon>
        <taxon>Agaricomycetes</taxon>
        <taxon>Agaricomycetidae</taxon>
        <taxon>Agaricales</taxon>
        <taxon>Tricholomatineae</taxon>
        <taxon>Lyophyllaceae</taxon>
        <taxon>Hypsizygus</taxon>
    </lineage>
</organism>
<sequence>MSDRQLKKAIKDLASILNGVPSEVENAAAQKTMDKLVKLLQDHSDRLSNGESHVSKSGTKRKRSTQDEKVNLRIERISVLSKERTLDIEDLVRLVTLAPMLHGEVAEHCALARILRGVQPHTADEWAESFSTLALTDMVALHGYVTTMTKLMEEGDEFSRQYSRHNLIEQAGQQSEIFRWIFGILQNIENIKFASEWVKPGEGRNEWRVKFFRLAFQDRHKEIFEELESHEKAQKMYELTGEFAEFKANWESTIAARNQLLDVFILFGASILMDPFWNMNNLGKHRTTNFRTLFTTFSTEMPRNGSDIRLQALNQNNKQSFHRILRIVAGSDVAAYVVNFLEDK</sequence>
<comment type="caution">
    <text evidence="2">The sequence shown here is derived from an EMBL/GenBank/DDBJ whole genome shotgun (WGS) entry which is preliminary data.</text>
</comment>